<name>A0AA96F569_9FLAO</name>
<reference evidence="3 4" key="1">
    <citation type="submission" date="2023-09" db="EMBL/GenBank/DDBJ databases">
        <title>Flavobacterium sp. a novel bacteria isolate from Pepper rhizosphere.</title>
        <authorList>
            <person name="Peng Y."/>
            <person name="Lee J."/>
        </authorList>
    </citation>
    <scope>NUCLEOTIDE SEQUENCE [LARGE SCALE GENOMIC DNA]</scope>
    <source>
        <strain evidence="2">PMR2A8</strain>
        <strain evidence="3 4">PMTSA4</strain>
    </source>
</reference>
<dbReference type="InterPro" id="IPR012338">
    <property type="entry name" value="Beta-lactam/transpept-like"/>
</dbReference>
<dbReference type="GO" id="GO:0016787">
    <property type="term" value="F:hydrolase activity"/>
    <property type="evidence" value="ECO:0007669"/>
    <property type="project" value="UniProtKB-KW"/>
</dbReference>
<evidence type="ECO:0000259" key="1">
    <source>
        <dbReference type="Pfam" id="PF00144"/>
    </source>
</evidence>
<dbReference type="InterPro" id="IPR050491">
    <property type="entry name" value="AmpC-like"/>
</dbReference>
<evidence type="ECO:0000313" key="4">
    <source>
        <dbReference type="Proteomes" id="UP001304515"/>
    </source>
</evidence>
<dbReference type="PANTHER" id="PTHR46825">
    <property type="entry name" value="D-ALANYL-D-ALANINE-CARBOXYPEPTIDASE/ENDOPEPTIDASE AMPH"/>
    <property type="match status" value="1"/>
</dbReference>
<dbReference type="InterPro" id="IPR001466">
    <property type="entry name" value="Beta-lactam-related"/>
</dbReference>
<accession>A0AA96J6N7</accession>
<dbReference type="EMBL" id="CP134890">
    <property type="protein sequence ID" value="WNM21776.1"/>
    <property type="molecule type" value="Genomic_DNA"/>
</dbReference>
<evidence type="ECO:0000313" key="2">
    <source>
        <dbReference type="EMBL" id="WNM20386.1"/>
    </source>
</evidence>
<feature type="domain" description="Beta-lactamase-related" evidence="1">
    <location>
        <begin position="39"/>
        <end position="343"/>
    </location>
</feature>
<organism evidence="3 4">
    <name type="scientific">Flavobacterium capsici</name>
    <dbReference type="NCBI Taxonomy" id="3075618"/>
    <lineage>
        <taxon>Bacteria</taxon>
        <taxon>Pseudomonadati</taxon>
        <taxon>Bacteroidota</taxon>
        <taxon>Flavobacteriia</taxon>
        <taxon>Flavobacteriales</taxon>
        <taxon>Flavobacteriaceae</taxon>
        <taxon>Flavobacterium</taxon>
    </lineage>
</organism>
<dbReference type="PANTHER" id="PTHR46825:SF9">
    <property type="entry name" value="BETA-LACTAMASE-RELATED DOMAIN-CONTAINING PROTEIN"/>
    <property type="match status" value="1"/>
</dbReference>
<dbReference type="KEGG" id="fcj:RN605_00115"/>
<dbReference type="SUPFAM" id="SSF56601">
    <property type="entry name" value="beta-lactamase/transpeptidase-like"/>
    <property type="match status" value="1"/>
</dbReference>
<evidence type="ECO:0000313" key="3">
    <source>
        <dbReference type="EMBL" id="WNM21776.1"/>
    </source>
</evidence>
<dbReference type="EMBL" id="CP134878">
    <property type="protein sequence ID" value="WNM20386.1"/>
    <property type="molecule type" value="Genomic_DNA"/>
</dbReference>
<sequence>MKHLFFISVLCFLNMQIVAQTIDNSWIEKTIDTIFKPLHRDESPGVAVTVLQNGKIIIKKNYGLANLEHSIPFTHQSPVRLTYSMGREFMSAGIAIMEAEGLLRFDDKVRSYLPKLPEWSKNVTIQDLLNHSSGFDDEWSLLLLMHADMRNRVDKEQMLTLLYNQPKPQVQPGEGYMYCNTDYALLRMIAEMASKQNLAVYLKNKLFAPLGMSATFMNDDIEAVIPGFAESYYGNRPFRKARFYKTSPGGNYRIVTTANDLEKWALAAADSSSVLAKAFERLYQDARSIPVMAPEQHYTFGHEWRKRDTLSYVFHGGVDDGFYMVRIPSQGIAVIALGNSSNSIAGLLQLTDSLLPPKPAPSAERPMFPETAVVLPNSELKKYAGRYFEHNVKGYNSHVSRIAYYDIKAEGDSLQFYYQPGASFPLTAFGNGHFKDMEEDVPIIFSGLNPDSTMQFKVWLPNGEVKVYRQHENNLKINKPQLQQFVGKYYSPHLDYYFRVVLDEKDQLIVKRPTLSDVKLEPYGENSFLLQADTGGYFVYTVITFTRNKKGQVDGFDVRYSRLMHHRFDKVN</sequence>
<dbReference type="Gene3D" id="3.40.710.10">
    <property type="entry name" value="DD-peptidase/beta-lactamase superfamily"/>
    <property type="match status" value="1"/>
</dbReference>
<gene>
    <name evidence="3" type="ORF">RN605_00115</name>
    <name evidence="2" type="ORF">RN608_06815</name>
</gene>
<proteinExistence type="predicted"/>
<accession>A0AA96F569</accession>
<dbReference type="EC" id="3.1.1.103" evidence="3"/>
<protein>
    <submittedName>
        <fullName evidence="3">Serine hydrolase domain-containing protein</fullName>
        <ecNumber evidence="3">3.1.1.103</ecNumber>
    </submittedName>
</protein>
<dbReference type="AlphaFoldDB" id="A0AA96F569"/>
<dbReference type="Pfam" id="PF00144">
    <property type="entry name" value="Beta-lactamase"/>
    <property type="match status" value="1"/>
</dbReference>
<keyword evidence="3" id="KW-0378">Hydrolase</keyword>
<dbReference type="Proteomes" id="UP001304515">
    <property type="component" value="Chromosome"/>
</dbReference>
<keyword evidence="4" id="KW-1185">Reference proteome</keyword>
<dbReference type="RefSeq" id="WP_313325741.1">
    <property type="nucleotide sequence ID" value="NZ_CP134878.1"/>
</dbReference>